<dbReference type="AlphaFoldDB" id="A0A5X2B0H8"/>
<evidence type="ECO:0000256" key="1">
    <source>
        <dbReference type="SAM" id="MobiDB-lite"/>
    </source>
</evidence>
<feature type="compositionally biased region" description="Basic and acidic residues" evidence="1">
    <location>
        <begin position="250"/>
        <end position="261"/>
    </location>
</feature>
<feature type="region of interest" description="Disordered" evidence="1">
    <location>
        <begin position="250"/>
        <end position="317"/>
    </location>
</feature>
<name>A0A5X2B0H8_SALET</name>
<accession>A0A5X2B0H8</accession>
<dbReference type="EMBL" id="AAHQIS010000020">
    <property type="protein sequence ID" value="EBZ1962859.1"/>
    <property type="molecule type" value="Genomic_DNA"/>
</dbReference>
<evidence type="ECO:0000313" key="3">
    <source>
        <dbReference type="EMBL" id="EBZ1962859.1"/>
    </source>
</evidence>
<evidence type="ECO:0000256" key="2">
    <source>
        <dbReference type="SAM" id="Phobius"/>
    </source>
</evidence>
<keyword evidence="2" id="KW-0812">Transmembrane</keyword>
<protein>
    <recommendedName>
        <fullName evidence="4">Ethanolamine utilization protein EutE</fullName>
    </recommendedName>
</protein>
<proteinExistence type="predicted"/>
<keyword evidence="2" id="KW-0472">Membrane</keyword>
<comment type="caution">
    <text evidence="3">The sequence shown here is derived from an EMBL/GenBank/DDBJ whole genome shotgun (WGS) entry which is preliminary data.</text>
</comment>
<sequence length="317" mass="37533">MYSEVKRYKWYQEIAQILWYPYFFAAFPLILFCCWFTISNNTGFYYTRTHDRFYYWAWFWLFMSFIPVIIHFWTMHRRTAVLKRVVEYVKEETGFTLARGWRDEVFLRYHSTWVGIDNINGNLLYVKVFPNGVLDVIGLSPSNISAYGIESNKLITLHTNLPRYPFIKWSDFGKNERFYELITQFMNNHSGDNRFQSRIFSLREKLEDISGLIVPDISVTTGSNMTHAEKIAQAHANAQKLKAWQAEMQRKEDEERARERQQQNANHSAPATDEPEYVELPRIPELSPEEQAALDKSMEKERAEMEKILGPIPTSFN</sequence>
<feature type="transmembrane region" description="Helical" evidence="2">
    <location>
        <begin position="20"/>
        <end position="38"/>
    </location>
</feature>
<organism evidence="3">
    <name type="scientific">Salmonella enterica subsp. enterica serovar Bredeney</name>
    <dbReference type="NCBI Taxonomy" id="134047"/>
    <lineage>
        <taxon>Bacteria</taxon>
        <taxon>Pseudomonadati</taxon>
        <taxon>Pseudomonadota</taxon>
        <taxon>Gammaproteobacteria</taxon>
        <taxon>Enterobacterales</taxon>
        <taxon>Enterobacteriaceae</taxon>
        <taxon>Salmonella</taxon>
    </lineage>
</organism>
<gene>
    <name evidence="3" type="ORF">D8R59_22290</name>
</gene>
<evidence type="ECO:0008006" key="4">
    <source>
        <dbReference type="Google" id="ProtNLM"/>
    </source>
</evidence>
<reference evidence="3" key="1">
    <citation type="submission" date="2018-10" db="EMBL/GenBank/DDBJ databases">
        <authorList>
            <person name="Ashton P.M."/>
            <person name="Dallman T."/>
            <person name="Nair S."/>
            <person name="De Pinna E."/>
            <person name="Peters T."/>
            <person name="Grant K."/>
        </authorList>
    </citation>
    <scope>NUCLEOTIDE SEQUENCE</scope>
    <source>
        <strain evidence="3">548566</strain>
    </source>
</reference>
<feature type="compositionally biased region" description="Basic and acidic residues" evidence="1">
    <location>
        <begin position="296"/>
        <end position="307"/>
    </location>
</feature>
<feature type="transmembrane region" description="Helical" evidence="2">
    <location>
        <begin position="53"/>
        <end position="74"/>
    </location>
</feature>
<keyword evidence="2" id="KW-1133">Transmembrane helix</keyword>